<comment type="caution">
    <text evidence="3">The sequence shown here is derived from an EMBL/GenBank/DDBJ whole genome shotgun (WGS) entry which is preliminary data.</text>
</comment>
<gene>
    <name evidence="3" type="ORF">C8F04DRAFT_1064715</name>
</gene>
<keyword evidence="4" id="KW-1185">Reference proteome</keyword>
<evidence type="ECO:0000313" key="3">
    <source>
        <dbReference type="EMBL" id="KAJ7045417.1"/>
    </source>
</evidence>
<dbReference type="Proteomes" id="UP001218188">
    <property type="component" value="Unassembled WGS sequence"/>
</dbReference>
<feature type="region of interest" description="Disordered" evidence="1">
    <location>
        <begin position="280"/>
        <end position="334"/>
    </location>
</feature>
<feature type="compositionally biased region" description="Polar residues" evidence="1">
    <location>
        <begin position="14"/>
        <end position="23"/>
    </location>
</feature>
<accession>A0AAD6TKA6</accession>
<evidence type="ECO:0000313" key="4">
    <source>
        <dbReference type="Proteomes" id="UP001218188"/>
    </source>
</evidence>
<keyword evidence="2" id="KW-1133">Transmembrane helix</keyword>
<organism evidence="3 4">
    <name type="scientific">Mycena alexandri</name>
    <dbReference type="NCBI Taxonomy" id="1745969"/>
    <lineage>
        <taxon>Eukaryota</taxon>
        <taxon>Fungi</taxon>
        <taxon>Dikarya</taxon>
        <taxon>Basidiomycota</taxon>
        <taxon>Agaricomycotina</taxon>
        <taxon>Agaricomycetes</taxon>
        <taxon>Agaricomycetidae</taxon>
        <taxon>Agaricales</taxon>
        <taxon>Marasmiineae</taxon>
        <taxon>Mycenaceae</taxon>
        <taxon>Mycena</taxon>
    </lineage>
</organism>
<evidence type="ECO:0000256" key="1">
    <source>
        <dbReference type="SAM" id="MobiDB-lite"/>
    </source>
</evidence>
<protein>
    <recommendedName>
        <fullName evidence="5">Transmembrane protein</fullName>
    </recommendedName>
</protein>
<dbReference type="AlphaFoldDB" id="A0AAD6TKA6"/>
<feature type="transmembrane region" description="Helical" evidence="2">
    <location>
        <begin position="101"/>
        <end position="125"/>
    </location>
</feature>
<evidence type="ECO:0008006" key="5">
    <source>
        <dbReference type="Google" id="ProtNLM"/>
    </source>
</evidence>
<proteinExistence type="predicted"/>
<feature type="compositionally biased region" description="Basic residues" evidence="1">
    <location>
        <begin position="1"/>
        <end position="11"/>
    </location>
</feature>
<evidence type="ECO:0000256" key="2">
    <source>
        <dbReference type="SAM" id="Phobius"/>
    </source>
</evidence>
<keyword evidence="2" id="KW-0812">Transmembrane</keyword>
<feature type="region of interest" description="Disordered" evidence="1">
    <location>
        <begin position="1"/>
        <end position="40"/>
    </location>
</feature>
<keyword evidence="2" id="KW-0472">Membrane</keyword>
<feature type="region of interest" description="Disordered" evidence="1">
    <location>
        <begin position="132"/>
        <end position="157"/>
    </location>
</feature>
<dbReference type="EMBL" id="JARJCM010000004">
    <property type="protein sequence ID" value="KAJ7045417.1"/>
    <property type="molecule type" value="Genomic_DNA"/>
</dbReference>
<feature type="compositionally biased region" description="Low complexity" evidence="1">
    <location>
        <begin position="296"/>
        <end position="327"/>
    </location>
</feature>
<reference evidence="3" key="1">
    <citation type="submission" date="2023-03" db="EMBL/GenBank/DDBJ databases">
        <title>Massive genome expansion in bonnet fungi (Mycena s.s.) driven by repeated elements and novel gene families across ecological guilds.</title>
        <authorList>
            <consortium name="Lawrence Berkeley National Laboratory"/>
            <person name="Harder C.B."/>
            <person name="Miyauchi S."/>
            <person name="Viragh M."/>
            <person name="Kuo A."/>
            <person name="Thoen E."/>
            <person name="Andreopoulos B."/>
            <person name="Lu D."/>
            <person name="Skrede I."/>
            <person name="Drula E."/>
            <person name="Henrissat B."/>
            <person name="Morin E."/>
            <person name="Kohler A."/>
            <person name="Barry K."/>
            <person name="LaButti K."/>
            <person name="Morin E."/>
            <person name="Salamov A."/>
            <person name="Lipzen A."/>
            <person name="Mereny Z."/>
            <person name="Hegedus B."/>
            <person name="Baldrian P."/>
            <person name="Stursova M."/>
            <person name="Weitz H."/>
            <person name="Taylor A."/>
            <person name="Grigoriev I.V."/>
            <person name="Nagy L.G."/>
            <person name="Martin F."/>
            <person name="Kauserud H."/>
        </authorList>
    </citation>
    <scope>NUCLEOTIDE SEQUENCE</scope>
    <source>
        <strain evidence="3">CBHHK200</strain>
    </source>
</reference>
<name>A0AAD6TKA6_9AGAR</name>
<sequence>MSSGRSHHTKNMIRAQSSSNDLQRTPKPQPGSPPQDLVADSQHRAAGVPLSMDTITTLDYEFDSLATTVLRASQVTLQPESTGAPISSPTSSSSHMSDRELAFIITAAIFGAGVLLLVAGIMYMLRRRGRGRLTTSPPGADAQEQGLGVPRDFDDSTWGTPRIDDKRHRFQECLAHSPCVPTPSSLTPRLSHPSVLLDEPPVLLDETPVLLDEIPTPSTEFTSILEQFEQRLYQEEKDIALALDIAFGDDKRHCAPFFAGSEDDVTTMLSLQAGMESVGKRAGGIRNRARQGSDASSSSQSTTVTVEPFSSHSSSASSLTSLESMVSDIDESAEEAEEDVVYEVKRAQTHSMEIQKGKLITWQPGGLRLMVTGPSTTTLGTLSSVSVDLDDFPSPPIDELPIST</sequence>